<organism evidence="1 2">
    <name type="scientific">Vitis vinifera</name>
    <name type="common">Grape</name>
    <dbReference type="NCBI Taxonomy" id="29760"/>
    <lineage>
        <taxon>Eukaryota</taxon>
        <taxon>Viridiplantae</taxon>
        <taxon>Streptophyta</taxon>
        <taxon>Embryophyta</taxon>
        <taxon>Tracheophyta</taxon>
        <taxon>Spermatophyta</taxon>
        <taxon>Magnoliopsida</taxon>
        <taxon>eudicotyledons</taxon>
        <taxon>Gunneridae</taxon>
        <taxon>Pentapetalae</taxon>
        <taxon>rosids</taxon>
        <taxon>Vitales</taxon>
        <taxon>Vitaceae</taxon>
        <taxon>Viteae</taxon>
        <taxon>Vitis</taxon>
    </lineage>
</organism>
<protein>
    <submittedName>
        <fullName evidence="1">Uncharacterized protein</fullName>
    </submittedName>
</protein>
<dbReference type="InParanoid" id="D7U7V3"/>
<dbReference type="AlphaFoldDB" id="D7U7V3"/>
<evidence type="ECO:0000313" key="2">
    <source>
        <dbReference type="Proteomes" id="UP000009183"/>
    </source>
</evidence>
<sequence>MQISKKILSPGSLTKGVYNVTIEVSGLKKGYVEGSPPQLKINT</sequence>
<dbReference type="PaxDb" id="29760-VIT_15s0048g00570.t01"/>
<dbReference type="EMBL" id="FN596739">
    <property type="protein sequence ID" value="CBI38882.3"/>
    <property type="molecule type" value="Genomic_DNA"/>
</dbReference>
<dbReference type="HOGENOM" id="CLU_3243222_0_0_1"/>
<dbReference type="Proteomes" id="UP000009183">
    <property type="component" value="Chromosome 15"/>
</dbReference>
<keyword evidence="2" id="KW-1185">Reference proteome</keyword>
<reference evidence="2" key="1">
    <citation type="journal article" date="2007" name="Nature">
        <title>The grapevine genome sequence suggests ancestral hexaploidization in major angiosperm phyla.</title>
        <authorList>
            <consortium name="The French-Italian Public Consortium for Grapevine Genome Characterization."/>
            <person name="Jaillon O."/>
            <person name="Aury J.-M."/>
            <person name="Noel B."/>
            <person name="Policriti A."/>
            <person name="Clepet C."/>
            <person name="Casagrande A."/>
            <person name="Choisne N."/>
            <person name="Aubourg S."/>
            <person name="Vitulo N."/>
            <person name="Jubin C."/>
            <person name="Vezzi A."/>
            <person name="Legeai F."/>
            <person name="Hugueney P."/>
            <person name="Dasilva C."/>
            <person name="Horner D."/>
            <person name="Mica E."/>
            <person name="Jublot D."/>
            <person name="Poulain J."/>
            <person name="Bruyere C."/>
            <person name="Billault A."/>
            <person name="Segurens B."/>
            <person name="Gouyvenoux M."/>
            <person name="Ugarte E."/>
            <person name="Cattonaro F."/>
            <person name="Anthouard V."/>
            <person name="Vico V."/>
            <person name="Del Fabbro C."/>
            <person name="Alaux M."/>
            <person name="Di Gaspero G."/>
            <person name="Dumas V."/>
            <person name="Felice N."/>
            <person name="Paillard S."/>
            <person name="Juman I."/>
            <person name="Moroldo M."/>
            <person name="Scalabrin S."/>
            <person name="Canaguier A."/>
            <person name="Le Clainche I."/>
            <person name="Malacrida G."/>
            <person name="Durand E."/>
            <person name="Pesole G."/>
            <person name="Laucou V."/>
            <person name="Chatelet P."/>
            <person name="Merdinoglu D."/>
            <person name="Delledonne M."/>
            <person name="Pezzotti M."/>
            <person name="Lecharny A."/>
            <person name="Scarpelli C."/>
            <person name="Artiguenave F."/>
            <person name="Pe M.E."/>
            <person name="Valle G."/>
            <person name="Morgante M."/>
            <person name="Caboche M."/>
            <person name="Adam-Blondon A.-F."/>
            <person name="Weissenbach J."/>
            <person name="Quetier F."/>
            <person name="Wincker P."/>
        </authorList>
    </citation>
    <scope>NUCLEOTIDE SEQUENCE [LARGE SCALE GENOMIC DNA]</scope>
    <source>
        <strain evidence="2">cv. Pinot noir / PN40024</strain>
    </source>
</reference>
<gene>
    <name evidence="1" type="ordered locus">VIT_15s0048g00570</name>
</gene>
<evidence type="ECO:0000313" key="1">
    <source>
        <dbReference type="EMBL" id="CBI38882.3"/>
    </source>
</evidence>
<name>D7U7V3_VITVI</name>
<accession>D7U7V3</accession>
<proteinExistence type="predicted"/>